<dbReference type="PROSITE" id="PS50191">
    <property type="entry name" value="CRAL_TRIO"/>
    <property type="match status" value="1"/>
</dbReference>
<dbReference type="EMBL" id="KI392059">
    <property type="protein sequence ID" value="ERN20368.1"/>
    <property type="molecule type" value="Genomic_DNA"/>
</dbReference>
<dbReference type="Gramene" id="ERN20368">
    <property type="protein sequence ID" value="ERN20368"/>
    <property type="gene ID" value="AMTR_s00068p00018710"/>
</dbReference>
<dbReference type="Proteomes" id="UP000017836">
    <property type="component" value="Unassembled WGS sequence"/>
</dbReference>
<reference evidence="3" key="1">
    <citation type="journal article" date="2013" name="Science">
        <title>The Amborella genome and the evolution of flowering plants.</title>
        <authorList>
            <consortium name="Amborella Genome Project"/>
        </authorList>
    </citation>
    <scope>NUCLEOTIDE SEQUENCE [LARGE SCALE GENOMIC DNA]</scope>
</reference>
<dbReference type="HOGENOM" id="CLU_057594_0_0_1"/>
<dbReference type="eggNOG" id="KOG1470">
    <property type="taxonomic scope" value="Eukaryota"/>
</dbReference>
<dbReference type="PANTHER" id="PTHR47104:SF1">
    <property type="entry name" value="SEC14P-LIKE PHOSPHATIDYLINOSITOL TRANSFER FAMILY PROTEIN"/>
    <property type="match status" value="1"/>
</dbReference>
<dbReference type="SUPFAM" id="SSF52087">
    <property type="entry name" value="CRAL/TRIO domain"/>
    <property type="match status" value="1"/>
</dbReference>
<accession>U5DIF8</accession>
<organism evidence="2 3">
    <name type="scientific">Amborella trichopoda</name>
    <dbReference type="NCBI Taxonomy" id="13333"/>
    <lineage>
        <taxon>Eukaryota</taxon>
        <taxon>Viridiplantae</taxon>
        <taxon>Streptophyta</taxon>
        <taxon>Embryophyta</taxon>
        <taxon>Tracheophyta</taxon>
        <taxon>Spermatophyta</taxon>
        <taxon>Magnoliopsida</taxon>
        <taxon>Amborellales</taxon>
        <taxon>Amborellaceae</taxon>
        <taxon>Amborella</taxon>
    </lineage>
</organism>
<proteinExistence type="predicted"/>
<evidence type="ECO:0000259" key="1">
    <source>
        <dbReference type="PROSITE" id="PS50191"/>
    </source>
</evidence>
<dbReference type="OMA" id="CHINRSE"/>
<dbReference type="SMART" id="SM00516">
    <property type="entry name" value="SEC14"/>
    <property type="match status" value="1"/>
</dbReference>
<dbReference type="CDD" id="cd00170">
    <property type="entry name" value="SEC14"/>
    <property type="match status" value="1"/>
</dbReference>
<gene>
    <name evidence="2" type="ORF">AMTR_s00068p00018710</name>
</gene>
<name>U5DIF8_AMBTC</name>
<dbReference type="Gene3D" id="3.40.525.10">
    <property type="entry name" value="CRAL-TRIO lipid binding domain"/>
    <property type="match status" value="1"/>
</dbReference>
<dbReference type="InterPro" id="IPR001251">
    <property type="entry name" value="CRAL-TRIO_dom"/>
</dbReference>
<evidence type="ECO:0000313" key="2">
    <source>
        <dbReference type="EMBL" id="ERN20368.1"/>
    </source>
</evidence>
<dbReference type="KEGG" id="atr:18448788"/>
<dbReference type="InterPro" id="IPR036273">
    <property type="entry name" value="CRAL/TRIO_N_dom_sf"/>
</dbReference>
<dbReference type="STRING" id="13333.U5DIF8"/>
<dbReference type="InterPro" id="IPR036865">
    <property type="entry name" value="CRAL-TRIO_dom_sf"/>
</dbReference>
<evidence type="ECO:0000313" key="3">
    <source>
        <dbReference type="Proteomes" id="UP000017836"/>
    </source>
</evidence>
<dbReference type="OrthoDB" id="75724at2759"/>
<protein>
    <recommendedName>
        <fullName evidence="1">CRAL-TRIO domain-containing protein</fullName>
    </recommendedName>
</protein>
<dbReference type="Pfam" id="PF00650">
    <property type="entry name" value="CRAL_TRIO"/>
    <property type="match status" value="1"/>
</dbReference>
<feature type="domain" description="CRAL-TRIO" evidence="1">
    <location>
        <begin position="75"/>
        <end position="244"/>
    </location>
</feature>
<dbReference type="PANTHER" id="PTHR47104">
    <property type="entry name" value="SEC14P-LIKE PHOSPHATIDYLINOSITOL TRANSFER FAMILY PROTEIN"/>
    <property type="match status" value="1"/>
</dbReference>
<keyword evidence="3" id="KW-1185">Reference proteome</keyword>
<dbReference type="SUPFAM" id="SSF46938">
    <property type="entry name" value="CRAL/TRIO N-terminal domain"/>
    <property type="match status" value="1"/>
</dbReference>
<dbReference type="AlphaFoldDB" id="U5DIF8"/>
<sequence length="402" mass="44962">MGWKEPKQSERVKAVLQILKKHGPLTVKQEKFCNDTCIERFLKAKGDSVKKAAKQLKACLAWRESIGTDHLTADEFSAELAEGAAYVAGQDEEGRPVMVFRIKQDHQKLHAQKRYIRLLVFTLEVAIASMSKNVEQFVLLFDAGFFRSASTYLNLLLATLKILSDHYPARLAKAFVVDPPTLFSYLWKGSRPFVDLWTQTAIISSDDFEEDDSFTSLPTRASSFRFCPPSSTAAAIATPNRLGACHSSRFSFTVSPLYSSPSIKPWYLDTVGSKRDHATSLGPALVSPLNARSFSFASPAARGKPLAQELKRGFINPIPNHINNNKHSFFTSPKIAAFFKKEVSQGGGAKEEGFEKFLRHYRAPYNEVAYRSKMKPPLGGLISIVAPGLRRRQFSFSPHYRC</sequence>